<dbReference type="Gene3D" id="3.40.50.80">
    <property type="entry name" value="Nucleotide-binding domain of ferredoxin-NADP reductase (FNR) module"/>
    <property type="match status" value="1"/>
</dbReference>
<dbReference type="CDD" id="cd03467">
    <property type="entry name" value="Rieske"/>
    <property type="match status" value="1"/>
</dbReference>
<dbReference type="SUPFAM" id="SSF50022">
    <property type="entry name" value="ISP domain"/>
    <property type="match status" value="1"/>
</dbReference>
<protein>
    <submittedName>
        <fullName evidence="13">Nitrate reductase [NADH] (NR)</fullName>
    </submittedName>
</protein>
<feature type="domain" description="FAD-binding FR-type" evidence="12">
    <location>
        <begin position="212"/>
        <end position="313"/>
    </location>
</feature>
<evidence type="ECO:0000256" key="1">
    <source>
        <dbReference type="ARBA" id="ARBA00001974"/>
    </source>
</evidence>
<dbReference type="InterPro" id="IPR039261">
    <property type="entry name" value="FNR_nucleotide-bd"/>
</dbReference>
<dbReference type="InterPro" id="IPR054716">
    <property type="entry name" value="Sol_Rieske_ferrdox_dom"/>
</dbReference>
<dbReference type="PANTHER" id="PTHR19370">
    <property type="entry name" value="NADH-CYTOCHROME B5 REDUCTASE"/>
    <property type="match status" value="1"/>
</dbReference>
<keyword evidence="3" id="KW-0285">Flavoprotein</keyword>
<dbReference type="Gene3D" id="2.40.30.10">
    <property type="entry name" value="Translation factors"/>
    <property type="match status" value="1"/>
</dbReference>
<evidence type="ECO:0000256" key="7">
    <source>
        <dbReference type="ARBA" id="ARBA00023002"/>
    </source>
</evidence>
<dbReference type="SUPFAM" id="SSF52343">
    <property type="entry name" value="Ferredoxin reductase-like, C-terminal NADP-linked domain"/>
    <property type="match status" value="1"/>
</dbReference>
<keyword evidence="7" id="KW-0560">Oxidoreductase</keyword>
<dbReference type="PANTHER" id="PTHR19370:SF184">
    <property type="entry name" value="NADH-CYTOCHROME B5 REDUCTASE-LIKE"/>
    <property type="match status" value="1"/>
</dbReference>
<dbReference type="Proteomes" id="UP001642464">
    <property type="component" value="Unassembled WGS sequence"/>
</dbReference>
<comment type="caution">
    <text evidence="13">The sequence shown here is derived from an EMBL/GenBank/DDBJ whole genome shotgun (WGS) entry which is preliminary data.</text>
</comment>
<dbReference type="InterPro" id="IPR001433">
    <property type="entry name" value="OxRdtase_FAD/NAD-bd"/>
</dbReference>
<evidence type="ECO:0000256" key="4">
    <source>
        <dbReference type="ARBA" id="ARBA00022714"/>
    </source>
</evidence>
<dbReference type="InterPro" id="IPR017927">
    <property type="entry name" value="FAD-bd_FR_type"/>
</dbReference>
<dbReference type="CDD" id="cd06183">
    <property type="entry name" value="cyt_b5_reduct_like"/>
    <property type="match status" value="1"/>
</dbReference>
<proteinExistence type="inferred from homology"/>
<evidence type="ECO:0000256" key="9">
    <source>
        <dbReference type="ARBA" id="ARBA00023014"/>
    </source>
</evidence>
<keyword evidence="5" id="KW-0479">Metal-binding</keyword>
<dbReference type="SUPFAM" id="SSF63380">
    <property type="entry name" value="Riboflavin synthase domain-like"/>
    <property type="match status" value="1"/>
</dbReference>
<evidence type="ECO:0000256" key="8">
    <source>
        <dbReference type="ARBA" id="ARBA00023004"/>
    </source>
</evidence>
<dbReference type="Pfam" id="PF00970">
    <property type="entry name" value="FAD_binding_6"/>
    <property type="match status" value="1"/>
</dbReference>
<gene>
    <name evidence="13" type="ORF">SCF082_LOCUS7526</name>
</gene>
<evidence type="ECO:0000259" key="12">
    <source>
        <dbReference type="PROSITE" id="PS51384"/>
    </source>
</evidence>
<evidence type="ECO:0000259" key="11">
    <source>
        <dbReference type="PROSITE" id="PS51296"/>
    </source>
</evidence>
<dbReference type="PRINTS" id="PR00406">
    <property type="entry name" value="CYTB5RDTASE"/>
</dbReference>
<keyword evidence="14" id="KW-1185">Reference proteome</keyword>
<dbReference type="Gene3D" id="2.102.10.10">
    <property type="entry name" value="Rieske [2Fe-2S] iron-sulphur domain"/>
    <property type="match status" value="1"/>
</dbReference>
<dbReference type="InterPro" id="IPR036922">
    <property type="entry name" value="Rieske_2Fe-2S_sf"/>
</dbReference>
<name>A0ABP0IKN9_9DINO</name>
<evidence type="ECO:0000256" key="2">
    <source>
        <dbReference type="ARBA" id="ARBA00006105"/>
    </source>
</evidence>
<feature type="domain" description="Rieske" evidence="11">
    <location>
        <begin position="16"/>
        <end position="85"/>
    </location>
</feature>
<feature type="region of interest" description="Disordered" evidence="10">
    <location>
        <begin position="162"/>
        <end position="182"/>
    </location>
</feature>
<organism evidence="13 14">
    <name type="scientific">Durusdinium trenchii</name>
    <dbReference type="NCBI Taxonomy" id="1381693"/>
    <lineage>
        <taxon>Eukaryota</taxon>
        <taxon>Sar</taxon>
        <taxon>Alveolata</taxon>
        <taxon>Dinophyceae</taxon>
        <taxon>Suessiales</taxon>
        <taxon>Symbiodiniaceae</taxon>
        <taxon>Durusdinium</taxon>
    </lineage>
</organism>
<sequence>MAAEEPATRKEEPGEWLRVADSSALSEKDRLHLQVKGRYISILRHGQVLHCLDSICYHTGGPLALGDIEDVNGERCIRCPWHDYSVRLVDGAKPYQSMKFDPVTRKLSPDGWKYTQNTQRTHEVMSRAGDSPEGGIWVRLSSGGKFESDQFAYNASAAKNVTSGDKSFAPDSKSPASGYKRSGEVLAEIRSGKASPPPMRAPPSEALGLVPHEWRPVRILSKKRMTKSMWLFRFALPEGQSLGWNEVERHVRLRLPGSSLERAYTPVSPLGRLGSFELAIKVYEEGALSSKVVKMAPGQLLEMCGPYGDWTICWTSRTLTRAETETLSFQRLVFVVAGSGITPCIQVLQDWVAQGHRASSICIDILYANRTEDEIAFRTELEELVKRFTTCSLLLAVSHPVRMADWSGPGRHAGRLDEAVLAAQVISVPAVQARLTIDLIRVWPRQLQQHYAMASVPASRTPRRTDEGGSGLLQMRGKVVQGGLDEQTDPASISGILLGGPPEASALSLRSRQPMGSYCSSVPEDRPFGRHGPPVPVPARAASIASSLPERIPSFKTDMDSFVESDALTHEKLADHDGRSHLGMPAMPYPMAPCRDAEAPAGFSLGVTSAPGGPSRGSRPCDKWTEGSIVEVYSASAGRWYAAEVGQLESQGNGKEDIITVIFYLGDEVKQKSVYRNDKALAPLGSHTFSDLPPAFETRPSQSKPGQLVYFDLTTCTKYASLELAWQVHFQRLKQQPAGCETMAAVPTARPSRSSPVPMTIAELEESDAALSAAVEPGKVALPNFGDDLGSQGAYLDYVGAPQAAAAAIARFGKENPMAAGYQVIKASAPQRPMKIRNVDPALQKWQDDAFSEWRR</sequence>
<dbReference type="PROSITE" id="PS51296">
    <property type="entry name" value="RIESKE"/>
    <property type="match status" value="1"/>
</dbReference>
<keyword evidence="4" id="KW-0001">2Fe-2S</keyword>
<keyword evidence="6" id="KW-0274">FAD</keyword>
<evidence type="ECO:0000256" key="6">
    <source>
        <dbReference type="ARBA" id="ARBA00022827"/>
    </source>
</evidence>
<evidence type="ECO:0000256" key="3">
    <source>
        <dbReference type="ARBA" id="ARBA00022630"/>
    </source>
</evidence>
<dbReference type="PROSITE" id="PS51384">
    <property type="entry name" value="FAD_FR"/>
    <property type="match status" value="1"/>
</dbReference>
<dbReference type="Pfam" id="PF00175">
    <property type="entry name" value="NAD_binding_1"/>
    <property type="match status" value="1"/>
</dbReference>
<dbReference type="InterPro" id="IPR017938">
    <property type="entry name" value="Riboflavin_synthase-like_b-brl"/>
</dbReference>
<comment type="similarity">
    <text evidence="2">Belongs to the flavoprotein pyridine nucleotide cytochrome reductase family.</text>
</comment>
<keyword evidence="8" id="KW-0408">Iron</keyword>
<evidence type="ECO:0000256" key="10">
    <source>
        <dbReference type="SAM" id="MobiDB-lite"/>
    </source>
</evidence>
<dbReference type="Pfam" id="PF22543">
    <property type="entry name" value="Rieske_4"/>
    <property type="match status" value="1"/>
</dbReference>
<dbReference type="InterPro" id="IPR008333">
    <property type="entry name" value="Cbr1-like_FAD-bd_dom"/>
</dbReference>
<evidence type="ECO:0000313" key="13">
    <source>
        <dbReference type="EMBL" id="CAK9002893.1"/>
    </source>
</evidence>
<reference evidence="13 14" key="1">
    <citation type="submission" date="2024-02" db="EMBL/GenBank/DDBJ databases">
        <authorList>
            <person name="Chen Y."/>
            <person name="Shah S."/>
            <person name="Dougan E. K."/>
            <person name="Thang M."/>
            <person name="Chan C."/>
        </authorList>
    </citation>
    <scope>NUCLEOTIDE SEQUENCE [LARGE SCALE GENOMIC DNA]</scope>
</reference>
<dbReference type="InterPro" id="IPR017941">
    <property type="entry name" value="Rieske_2Fe-2S"/>
</dbReference>
<accession>A0ABP0IKN9</accession>
<comment type="cofactor">
    <cofactor evidence="1">
        <name>FAD</name>
        <dbReference type="ChEBI" id="CHEBI:57692"/>
    </cofactor>
</comment>
<evidence type="ECO:0000256" key="5">
    <source>
        <dbReference type="ARBA" id="ARBA00022723"/>
    </source>
</evidence>
<dbReference type="InterPro" id="IPR001834">
    <property type="entry name" value="CBR-like"/>
</dbReference>
<dbReference type="EMBL" id="CAXAMM010004224">
    <property type="protein sequence ID" value="CAK9002893.1"/>
    <property type="molecule type" value="Genomic_DNA"/>
</dbReference>
<evidence type="ECO:0000313" key="14">
    <source>
        <dbReference type="Proteomes" id="UP001642464"/>
    </source>
</evidence>
<keyword evidence="9" id="KW-0411">Iron-sulfur</keyword>